<evidence type="ECO:0000313" key="1">
    <source>
        <dbReference type="EMBL" id="RSL89130.1"/>
    </source>
</evidence>
<organism evidence="1 2">
    <name type="scientific">Fusarium oligoseptatum</name>
    <dbReference type="NCBI Taxonomy" id="2604345"/>
    <lineage>
        <taxon>Eukaryota</taxon>
        <taxon>Fungi</taxon>
        <taxon>Dikarya</taxon>
        <taxon>Ascomycota</taxon>
        <taxon>Pezizomycotina</taxon>
        <taxon>Sordariomycetes</taxon>
        <taxon>Hypocreomycetidae</taxon>
        <taxon>Hypocreales</taxon>
        <taxon>Nectriaceae</taxon>
        <taxon>Fusarium</taxon>
        <taxon>Fusarium solani species complex</taxon>
    </lineage>
</organism>
<keyword evidence="2" id="KW-1185">Reference proteome</keyword>
<dbReference type="Proteomes" id="UP000287144">
    <property type="component" value="Unassembled WGS sequence"/>
</dbReference>
<dbReference type="AlphaFoldDB" id="A0A428SH61"/>
<protein>
    <submittedName>
        <fullName evidence="1">Uncharacterized protein</fullName>
    </submittedName>
</protein>
<dbReference type="STRING" id="1325735.A0A428SH61"/>
<name>A0A428SH61_9HYPO</name>
<comment type="caution">
    <text evidence="1">The sequence shown here is derived from an EMBL/GenBank/DDBJ whole genome shotgun (WGS) entry which is preliminary data.</text>
</comment>
<accession>A0A428SH61</accession>
<reference evidence="1 2" key="1">
    <citation type="submission" date="2017-06" db="EMBL/GenBank/DDBJ databases">
        <title>Comparative genomic analysis of Ambrosia Fusariam Clade fungi.</title>
        <authorList>
            <person name="Stajich J.E."/>
            <person name="Carrillo J."/>
            <person name="Kijimoto T."/>
            <person name="Eskalen A."/>
            <person name="O'Donnell K."/>
            <person name="Kasson M."/>
        </authorList>
    </citation>
    <scope>NUCLEOTIDE SEQUENCE [LARGE SCALE GENOMIC DNA]</scope>
    <source>
        <strain evidence="1 2">NRRL62579</strain>
    </source>
</reference>
<proteinExistence type="predicted"/>
<gene>
    <name evidence="1" type="ORF">CEP52_015002</name>
</gene>
<evidence type="ECO:0000313" key="2">
    <source>
        <dbReference type="Proteomes" id="UP000287144"/>
    </source>
</evidence>
<sequence>MFTREYIIKHTLHPTATGGSPIITWLPNQLGAVMDLMEEVAKGSGLWAVLEEGVWNGGGSLSEEDFILVKKIMDNVVTKKAQLKKEVAKYCQDRGVESTA</sequence>
<dbReference type="EMBL" id="NKCK01000249">
    <property type="protein sequence ID" value="RSL89130.1"/>
    <property type="molecule type" value="Genomic_DNA"/>
</dbReference>